<feature type="transmembrane region" description="Helical" evidence="9">
    <location>
        <begin position="153"/>
        <end position="179"/>
    </location>
</feature>
<feature type="compositionally biased region" description="Polar residues" evidence="8">
    <location>
        <begin position="1"/>
        <end position="10"/>
    </location>
</feature>
<feature type="transmembrane region" description="Helical" evidence="9">
    <location>
        <begin position="520"/>
        <end position="542"/>
    </location>
</feature>
<dbReference type="PRINTS" id="PR01806">
    <property type="entry name" value="VIRFACTRMVIN"/>
</dbReference>
<gene>
    <name evidence="10" type="ORF">GCM10010977_09940</name>
</gene>
<keyword evidence="2" id="KW-1003">Cell membrane</keyword>
<feature type="compositionally biased region" description="Pro residues" evidence="8">
    <location>
        <begin position="37"/>
        <end position="47"/>
    </location>
</feature>
<accession>A0ABQ2LTD8</accession>
<keyword evidence="3 9" id="KW-0812">Transmembrane</keyword>
<evidence type="ECO:0000256" key="8">
    <source>
        <dbReference type="SAM" id="MobiDB-lite"/>
    </source>
</evidence>
<feature type="compositionally biased region" description="Low complexity" evidence="8">
    <location>
        <begin position="48"/>
        <end position="58"/>
    </location>
</feature>
<dbReference type="Pfam" id="PF03023">
    <property type="entry name" value="MurJ"/>
    <property type="match status" value="1"/>
</dbReference>
<evidence type="ECO:0000256" key="7">
    <source>
        <dbReference type="ARBA" id="ARBA00023136"/>
    </source>
</evidence>
<feature type="transmembrane region" description="Helical" evidence="9">
    <location>
        <begin position="269"/>
        <end position="293"/>
    </location>
</feature>
<feature type="transmembrane region" description="Helical" evidence="9">
    <location>
        <begin position="588"/>
        <end position="611"/>
    </location>
</feature>
<feature type="transmembrane region" description="Helical" evidence="9">
    <location>
        <begin position="376"/>
        <end position="397"/>
    </location>
</feature>
<evidence type="ECO:0000313" key="10">
    <source>
        <dbReference type="EMBL" id="GGO42928.1"/>
    </source>
</evidence>
<evidence type="ECO:0000256" key="5">
    <source>
        <dbReference type="ARBA" id="ARBA00022984"/>
    </source>
</evidence>
<dbReference type="PANTHER" id="PTHR47019:SF1">
    <property type="entry name" value="LIPID II FLIPPASE MURJ"/>
    <property type="match status" value="1"/>
</dbReference>
<dbReference type="InterPro" id="IPR004268">
    <property type="entry name" value="MurJ"/>
</dbReference>
<feature type="transmembrane region" description="Helical" evidence="9">
    <location>
        <begin position="122"/>
        <end position="141"/>
    </location>
</feature>
<keyword evidence="7 9" id="KW-0472">Membrane</keyword>
<evidence type="ECO:0000256" key="6">
    <source>
        <dbReference type="ARBA" id="ARBA00022989"/>
    </source>
</evidence>
<name>A0ABQ2LTD8_9MICC</name>
<dbReference type="InterPro" id="IPR051050">
    <property type="entry name" value="Lipid_II_flippase_MurJ/MviN"/>
</dbReference>
<evidence type="ECO:0000256" key="1">
    <source>
        <dbReference type="ARBA" id="ARBA00004651"/>
    </source>
</evidence>
<feature type="transmembrane region" description="Helical" evidence="9">
    <location>
        <begin position="563"/>
        <end position="582"/>
    </location>
</feature>
<dbReference type="PANTHER" id="PTHR47019">
    <property type="entry name" value="LIPID II FLIPPASE MURJ"/>
    <property type="match status" value="1"/>
</dbReference>
<dbReference type="Proteomes" id="UP000642509">
    <property type="component" value="Unassembled WGS sequence"/>
</dbReference>
<feature type="transmembrane region" description="Helical" evidence="9">
    <location>
        <begin position="314"/>
        <end position="336"/>
    </location>
</feature>
<feature type="transmembrane region" description="Helical" evidence="9">
    <location>
        <begin position="493"/>
        <end position="514"/>
    </location>
</feature>
<reference evidence="11" key="1">
    <citation type="journal article" date="2019" name="Int. J. Syst. Evol. Microbiol.">
        <title>The Global Catalogue of Microorganisms (GCM) 10K type strain sequencing project: providing services to taxonomists for standard genome sequencing and annotation.</title>
        <authorList>
            <consortium name="The Broad Institute Genomics Platform"/>
            <consortium name="The Broad Institute Genome Sequencing Center for Infectious Disease"/>
            <person name="Wu L."/>
            <person name="Ma J."/>
        </authorList>
    </citation>
    <scope>NUCLEOTIDE SEQUENCE [LARGE SCALE GENOMIC DNA]</scope>
    <source>
        <strain evidence="11">CGMCC 1.7064</strain>
    </source>
</reference>
<feature type="transmembrane region" description="Helical" evidence="9">
    <location>
        <begin position="452"/>
        <end position="472"/>
    </location>
</feature>
<dbReference type="EMBL" id="BMLQ01000002">
    <property type="protein sequence ID" value="GGO42928.1"/>
    <property type="molecule type" value="Genomic_DNA"/>
</dbReference>
<sequence length="637" mass="66348">MKNTHTTTPDTPDRGDSPGSRRPNTVPPRRSGSTVRPPDPVPAPDPAPVSASDPGSASASVTASAAASAEADNTAKSSAIMAAGTLVSRILGFVRTALLTVAIGSTAMAADIFESANTIPNIIYMLLAGGVFNVVLVPQLIKAAKKPDKGSDYTSRLITLAVLVMAAATLAITLAAAPIMVALTSNWSPAMLTLGTAFALWTFPQIFFYGVYAVLGQVLNANGRFGAYMWAPVANNVVAIGVIGLYLAMFGSYQAGGDQLAEWTTGQTVLLAGGHTLGIVVQALVLFVPLSRLGLGLKPKFGWKGMGLRSTGKLAGYTLVTMMAGNVVNLLVARLVSGATEARASVGEASGSGGPFEGLDPAVVEASIPGLMALNIAQLITVLPHSVFVLSLATVLFNQLARSLHRDDVPEALATISRGLRNFAVPMMFSTVVVLVLAGPLGRVFAGSSETAAASAVAIGQLLILLALGMPFRSAHIYLMRLFYAAENARIPMLVQVGTAACTLVIAYVASIFMPSWTMAYLMVSVFTLLHVAQFVAAHVLVRRHYGDYGAGEVLDAYLRTGVAAVISGVAGALALWLIGGYSGGFPWSTIITALVSCAVVGVVMMVVYFVMLRAMRLPELTEFLGPLARRIPGLAR</sequence>
<comment type="caution">
    <text evidence="10">The sequence shown here is derived from an EMBL/GenBank/DDBJ whole genome shotgun (WGS) entry which is preliminary data.</text>
</comment>
<feature type="transmembrane region" description="Helical" evidence="9">
    <location>
        <begin position="90"/>
        <end position="110"/>
    </location>
</feature>
<organism evidence="10 11">
    <name type="scientific">Citricoccus zhacaiensis</name>
    <dbReference type="NCBI Taxonomy" id="489142"/>
    <lineage>
        <taxon>Bacteria</taxon>
        <taxon>Bacillati</taxon>
        <taxon>Actinomycetota</taxon>
        <taxon>Actinomycetes</taxon>
        <taxon>Micrococcales</taxon>
        <taxon>Micrococcaceae</taxon>
        <taxon>Citricoccus</taxon>
    </lineage>
</organism>
<feature type="transmembrane region" description="Helical" evidence="9">
    <location>
        <begin position="227"/>
        <end position="249"/>
    </location>
</feature>
<evidence type="ECO:0000256" key="4">
    <source>
        <dbReference type="ARBA" id="ARBA00022960"/>
    </source>
</evidence>
<keyword evidence="6 9" id="KW-1133">Transmembrane helix</keyword>
<evidence type="ECO:0000313" key="11">
    <source>
        <dbReference type="Proteomes" id="UP000642509"/>
    </source>
</evidence>
<dbReference type="RefSeq" id="WP_229672253.1">
    <property type="nucleotide sequence ID" value="NZ_BAAAOU010000001.1"/>
</dbReference>
<comment type="subcellular location">
    <subcellularLocation>
        <location evidence="1">Cell membrane</location>
        <topology evidence="1">Multi-pass membrane protein</topology>
    </subcellularLocation>
</comment>
<proteinExistence type="predicted"/>
<evidence type="ECO:0000256" key="3">
    <source>
        <dbReference type="ARBA" id="ARBA00022692"/>
    </source>
</evidence>
<feature type="transmembrane region" description="Helical" evidence="9">
    <location>
        <begin position="191"/>
        <end position="215"/>
    </location>
</feature>
<feature type="region of interest" description="Disordered" evidence="8">
    <location>
        <begin position="1"/>
        <end position="58"/>
    </location>
</feature>
<evidence type="ECO:0000256" key="9">
    <source>
        <dbReference type="SAM" id="Phobius"/>
    </source>
</evidence>
<protein>
    <submittedName>
        <fullName evidence="10">Lipid II flippase MurJ</fullName>
    </submittedName>
</protein>
<keyword evidence="11" id="KW-1185">Reference proteome</keyword>
<keyword evidence="4" id="KW-0133">Cell shape</keyword>
<evidence type="ECO:0000256" key="2">
    <source>
        <dbReference type="ARBA" id="ARBA00022475"/>
    </source>
</evidence>
<feature type="transmembrane region" description="Helical" evidence="9">
    <location>
        <begin position="423"/>
        <end position="446"/>
    </location>
</feature>
<keyword evidence="5" id="KW-0573">Peptidoglycan synthesis</keyword>